<dbReference type="EMBL" id="CP032487">
    <property type="protein sequence ID" value="QAX80805.1"/>
    <property type="molecule type" value="Genomic_DNA"/>
</dbReference>
<dbReference type="Proteomes" id="UP000288804">
    <property type="component" value="Chromosome"/>
</dbReference>
<reference evidence="2" key="1">
    <citation type="submission" date="2018-09" db="EMBL/GenBank/DDBJ databases">
        <title>Yersinia hibernicus sp. nov.</title>
        <authorList>
            <person name="Nguyen S.V."/>
            <person name="Mundanda D.M."/>
            <person name="Anes J."/>
            <person name="Fanning S."/>
        </authorList>
    </citation>
    <scope>NUCLEOTIDE SEQUENCE [LARGE SCALE GENOMIC DNA]</scope>
    <source>
        <strain evidence="2">CFS1934</strain>
    </source>
</reference>
<protein>
    <recommendedName>
        <fullName evidence="3">Secreted protein</fullName>
    </recommendedName>
</protein>
<proteinExistence type="predicted"/>
<organism evidence="1 2">
    <name type="scientific">Yersinia hibernica</name>
    <dbReference type="NCBI Taxonomy" id="2339259"/>
    <lineage>
        <taxon>Bacteria</taxon>
        <taxon>Pseudomonadati</taxon>
        <taxon>Pseudomonadota</taxon>
        <taxon>Gammaproteobacteria</taxon>
        <taxon>Enterobacterales</taxon>
        <taxon>Yersiniaceae</taxon>
        <taxon>Yersinia</taxon>
    </lineage>
</organism>
<sequence>MRATFCGPFFINLLLWALNQARQTRPNNILSRHNHIFFFYKIVSLSSKLISTRLFSAAMTPLNLAASAADLTSYLTCSLIYK</sequence>
<keyword evidence="2" id="KW-1185">Reference proteome</keyword>
<gene>
    <name evidence="1" type="ORF">D5F51_21115</name>
</gene>
<evidence type="ECO:0000313" key="1">
    <source>
        <dbReference type="EMBL" id="QAX80805.1"/>
    </source>
</evidence>
<evidence type="ECO:0000313" key="2">
    <source>
        <dbReference type="Proteomes" id="UP000288804"/>
    </source>
</evidence>
<accession>A0ABX5R6K3</accession>
<name>A0ABX5R6K3_9GAMM</name>
<evidence type="ECO:0008006" key="3">
    <source>
        <dbReference type="Google" id="ProtNLM"/>
    </source>
</evidence>